<dbReference type="GeneTree" id="ENSGT00940000163634"/>
<dbReference type="GO" id="GO:0001851">
    <property type="term" value="F:complement component C3b binding"/>
    <property type="evidence" value="ECO:0007669"/>
    <property type="project" value="TreeGrafter"/>
</dbReference>
<comment type="caution">
    <text evidence="8">Lacks conserved residue(s) required for the propagation of feature annotation.</text>
</comment>
<feature type="disulfide bond" evidence="8">
    <location>
        <begin position="192"/>
        <end position="235"/>
    </location>
</feature>
<reference evidence="10 11" key="1">
    <citation type="journal article" date="2015" name="Annu Rev Anim Biosci">
        <title>The Genome 10K Project: a way forward.</title>
        <authorList>
            <person name="Koepfli K.P."/>
            <person name="Paten B."/>
            <person name="O'Brien S.J."/>
            <person name="Koepfli K.P."/>
            <person name="Paten B."/>
            <person name="Antunes A."/>
            <person name="Belov K."/>
            <person name="Bustamante C."/>
            <person name="Castoe T.A."/>
            <person name="Clawson H."/>
            <person name="Crawford A.J."/>
            <person name="Diekhans M."/>
            <person name="Distel D."/>
            <person name="Durbin R."/>
            <person name="Earl D."/>
            <person name="Fujita M.K."/>
            <person name="Gamble T."/>
            <person name="Georges A."/>
            <person name="Gemmell N."/>
            <person name="Gilbert M.T."/>
            <person name="Graves J.M."/>
            <person name="Green R.E."/>
            <person name="Hickey G."/>
            <person name="Jarvis E.D."/>
            <person name="Johnson W."/>
            <person name="Komissarov A."/>
            <person name="Korf I."/>
            <person name="Kuhn R."/>
            <person name="Larkin D.M."/>
            <person name="Lewin H."/>
            <person name="Lopez J.V."/>
            <person name="Ma J."/>
            <person name="Marques-Bonet T."/>
            <person name="Miller W."/>
            <person name="Murphy R."/>
            <person name="Pevzner P."/>
            <person name="Shapiro B."/>
            <person name="Steiner C."/>
            <person name="Tamazian G."/>
            <person name="Venkatesh B."/>
            <person name="Wang J."/>
            <person name="Wayne R."/>
            <person name="Wiley E."/>
            <person name="Yang H."/>
            <person name="Zhang G."/>
            <person name="Haussler D."/>
            <person name="Ryder O."/>
            <person name="O'Brien S.J."/>
        </authorList>
    </citation>
    <scope>NUCLEOTIDE SEQUENCE</scope>
</reference>
<dbReference type="CDD" id="cd00033">
    <property type="entry name" value="CCP"/>
    <property type="match status" value="3"/>
</dbReference>
<keyword evidence="4" id="KW-0732">Signal</keyword>
<evidence type="ECO:0000313" key="10">
    <source>
        <dbReference type="Ensembl" id="ENSRFEP00010027467.1"/>
    </source>
</evidence>
<reference evidence="11" key="3">
    <citation type="submission" date="2018-12" db="EMBL/GenBank/DDBJ databases">
        <title>G10K-VGP greater horseshoe bat female genome, primary haplotype.</title>
        <authorList>
            <person name="Teeling E."/>
            <person name="Myers G."/>
            <person name="Vernes S."/>
            <person name="Pippel M."/>
            <person name="Winkler S."/>
            <person name="Fedrigo O."/>
            <person name="Rhie A."/>
            <person name="Koren S."/>
            <person name="Phillippy A."/>
            <person name="Lewin H."/>
            <person name="Damas J."/>
            <person name="Howe K."/>
            <person name="Mountcastle J."/>
            <person name="Jarvis E.D."/>
        </authorList>
    </citation>
    <scope>NUCLEOTIDE SEQUENCE [LARGE SCALE GENOMIC DNA]</scope>
</reference>
<evidence type="ECO:0000256" key="7">
    <source>
        <dbReference type="ARBA" id="ARBA00023180"/>
    </source>
</evidence>
<evidence type="ECO:0000256" key="5">
    <source>
        <dbReference type="ARBA" id="ARBA00022737"/>
    </source>
</evidence>
<dbReference type="InterPro" id="IPR051503">
    <property type="entry name" value="ComplSys_Reg/VirEntry_Med"/>
</dbReference>
<dbReference type="OMA" id="SCDHSFA"/>
<comment type="subcellular location">
    <subcellularLocation>
        <location evidence="1">Secreted</location>
    </subcellularLocation>
</comment>
<dbReference type="InParanoid" id="A0A671FP29"/>
<dbReference type="PANTHER" id="PTHR45785:SF12">
    <property type="entry name" value="COMPLEMENT FACTOR H-RELATED PROTEIN 1-RELATED"/>
    <property type="match status" value="1"/>
</dbReference>
<accession>A0A671FP29</accession>
<feature type="domain" description="Sushi" evidence="9">
    <location>
        <begin position="190"/>
        <end position="249"/>
    </location>
</feature>
<evidence type="ECO:0000256" key="8">
    <source>
        <dbReference type="PROSITE-ProRule" id="PRU00302"/>
    </source>
</evidence>
<dbReference type="GO" id="GO:0005615">
    <property type="term" value="C:extracellular space"/>
    <property type="evidence" value="ECO:0007669"/>
    <property type="project" value="TreeGrafter"/>
</dbReference>
<keyword evidence="6 8" id="KW-1015">Disulfide bond</keyword>
<reference evidence="10" key="4">
    <citation type="submission" date="2025-08" db="UniProtKB">
        <authorList>
            <consortium name="Ensembl"/>
        </authorList>
    </citation>
    <scope>IDENTIFICATION</scope>
</reference>
<evidence type="ECO:0000313" key="11">
    <source>
        <dbReference type="Proteomes" id="UP000472240"/>
    </source>
</evidence>
<dbReference type="InterPro" id="IPR000436">
    <property type="entry name" value="Sushi_SCR_CCP_dom"/>
</dbReference>
<name>A0A671FP29_RHIFE</name>
<organism evidence="10 11">
    <name type="scientific">Rhinolophus ferrumequinum</name>
    <name type="common">Greater horseshoe bat</name>
    <dbReference type="NCBI Taxonomy" id="59479"/>
    <lineage>
        <taxon>Eukaryota</taxon>
        <taxon>Metazoa</taxon>
        <taxon>Chordata</taxon>
        <taxon>Craniata</taxon>
        <taxon>Vertebrata</taxon>
        <taxon>Euteleostomi</taxon>
        <taxon>Mammalia</taxon>
        <taxon>Eutheria</taxon>
        <taxon>Laurasiatheria</taxon>
        <taxon>Chiroptera</taxon>
        <taxon>Yinpterochiroptera</taxon>
        <taxon>Rhinolophoidea</taxon>
        <taxon>Rhinolophidae</taxon>
        <taxon>Rhinolophinae</taxon>
        <taxon>Rhinolophus</taxon>
    </lineage>
</organism>
<evidence type="ECO:0000256" key="6">
    <source>
        <dbReference type="ARBA" id="ARBA00023157"/>
    </source>
</evidence>
<dbReference type="SMART" id="SM00032">
    <property type="entry name" value="CCP"/>
    <property type="match status" value="4"/>
</dbReference>
<dbReference type="SUPFAM" id="SSF57535">
    <property type="entry name" value="Complement control module/SCR domain"/>
    <property type="match status" value="4"/>
</dbReference>
<evidence type="ECO:0000256" key="3">
    <source>
        <dbReference type="ARBA" id="ARBA00022659"/>
    </source>
</evidence>
<dbReference type="PANTHER" id="PTHR45785">
    <property type="entry name" value="COMPLEMENT FACTOR H-RELATED"/>
    <property type="match status" value="1"/>
</dbReference>
<dbReference type="PROSITE" id="PS50923">
    <property type="entry name" value="SUSHI"/>
    <property type="match status" value="3"/>
</dbReference>
<keyword evidence="2" id="KW-0964">Secreted</keyword>
<evidence type="ECO:0000256" key="4">
    <source>
        <dbReference type="ARBA" id="ARBA00022729"/>
    </source>
</evidence>
<evidence type="ECO:0000256" key="2">
    <source>
        <dbReference type="ARBA" id="ARBA00022525"/>
    </source>
</evidence>
<dbReference type="Ensembl" id="ENSRFET00010029828.1">
    <property type="protein sequence ID" value="ENSRFEP00010027467.1"/>
    <property type="gene ID" value="ENSRFEG00010018091.1"/>
</dbReference>
<dbReference type="FunFam" id="2.10.70.10:FF:000060">
    <property type="entry name" value="Complement inhibitory factor H"/>
    <property type="match status" value="1"/>
</dbReference>
<keyword evidence="3 8" id="KW-0768">Sushi</keyword>
<dbReference type="FunFam" id="2.10.70.10:FF:000054">
    <property type="entry name" value="Complement inhibitory factor H"/>
    <property type="match status" value="1"/>
</dbReference>
<evidence type="ECO:0000259" key="9">
    <source>
        <dbReference type="PROSITE" id="PS50923"/>
    </source>
</evidence>
<proteinExistence type="predicted"/>
<sequence>CIYFQSCDFPEIKYGSLYNEKIYKPDFPVAVGNWYYYSCNDSFVTHSESYWHYVTCTGEGWSPPVPCRRKCIFKSVENGFSPYRERIYYQGDSAKVECHPGYSLPNQQISMTCTENDWFPPPTCIPVNVSCVNPPIVENARLVDEMPKYLSGVRVRYECIRPLALVGNGEVMCLNGNWTEPPECKDESKEKCGSPPPIQNGDITTFPLAEYAPGSSVEYECQFLYELQGNKQITCGDGDTLMFSYACVISEEIMEKHNIQLKGTHEKQFYYRTEDIVKFMCKAGYREQSPPSAFQARCREGKVEYPTCVRRQIE</sequence>
<reference evidence="10 11" key="2">
    <citation type="journal article" date="2018" name="Annu Rev Anim Biosci">
        <title>Bat Biology, Genomes, and the Bat1K Project: To Generate Chromosome-Level Genomes for All Living Bat Species.</title>
        <authorList>
            <person name="Teeling E.C."/>
            <person name="Vernes S.C."/>
            <person name="Davalos L.M."/>
            <person name="Ray D.A."/>
            <person name="Gilbert M.T.P."/>
            <person name="Myers E."/>
        </authorList>
    </citation>
    <scope>NUCLEOTIDE SEQUENCE</scope>
</reference>
<keyword evidence="7" id="KW-0325">Glycoprotein</keyword>
<dbReference type="Pfam" id="PF00084">
    <property type="entry name" value="Sushi"/>
    <property type="match status" value="4"/>
</dbReference>
<feature type="domain" description="Sushi" evidence="9">
    <location>
        <begin position="69"/>
        <end position="126"/>
    </location>
</feature>
<protein>
    <recommendedName>
        <fullName evidence="9">Sushi domain-containing protein</fullName>
    </recommendedName>
</protein>
<evidence type="ECO:0000256" key="1">
    <source>
        <dbReference type="ARBA" id="ARBA00004613"/>
    </source>
</evidence>
<dbReference type="FunCoup" id="A0A671FP29">
    <property type="interactions" value="12"/>
</dbReference>
<reference evidence="10" key="5">
    <citation type="submission" date="2025-09" db="UniProtKB">
        <authorList>
            <consortium name="Ensembl"/>
        </authorList>
    </citation>
    <scope>IDENTIFICATION</scope>
</reference>
<dbReference type="Proteomes" id="UP000472240">
    <property type="component" value="Chromosome 27"/>
</dbReference>
<dbReference type="GO" id="GO:0006956">
    <property type="term" value="P:complement activation"/>
    <property type="evidence" value="ECO:0007669"/>
    <property type="project" value="TreeGrafter"/>
</dbReference>
<feature type="domain" description="Sushi" evidence="9">
    <location>
        <begin position="129"/>
        <end position="186"/>
    </location>
</feature>
<dbReference type="Gene3D" id="2.10.70.10">
    <property type="entry name" value="Complement Module, domain 1"/>
    <property type="match status" value="5"/>
</dbReference>
<dbReference type="InterPro" id="IPR035976">
    <property type="entry name" value="Sushi/SCR/CCP_sf"/>
</dbReference>
<keyword evidence="11" id="KW-1185">Reference proteome</keyword>
<dbReference type="AlphaFoldDB" id="A0A671FP29"/>
<keyword evidence="5" id="KW-0677">Repeat</keyword>